<dbReference type="GO" id="GO:0065003">
    <property type="term" value="P:protein-containing complex assembly"/>
    <property type="evidence" value="ECO:0007669"/>
    <property type="project" value="Ensembl"/>
</dbReference>
<dbReference type="CDD" id="cd06714">
    <property type="entry name" value="PDZ_RIM-like"/>
    <property type="match status" value="1"/>
</dbReference>
<dbReference type="InterPro" id="IPR001478">
    <property type="entry name" value="PDZ"/>
</dbReference>
<keyword evidence="6" id="KW-0862">Zinc</keyword>
<keyword evidence="2" id="KW-0479">Metal-binding</keyword>
<evidence type="ECO:0000313" key="17">
    <source>
        <dbReference type="Proteomes" id="UP000007267"/>
    </source>
</evidence>
<organism evidence="16 17">
    <name type="scientific">Pelodiscus sinensis</name>
    <name type="common">Chinese softshell turtle</name>
    <name type="synonym">Trionyx sinensis</name>
    <dbReference type="NCBI Taxonomy" id="13735"/>
    <lineage>
        <taxon>Eukaryota</taxon>
        <taxon>Metazoa</taxon>
        <taxon>Chordata</taxon>
        <taxon>Craniata</taxon>
        <taxon>Vertebrata</taxon>
        <taxon>Euteleostomi</taxon>
        <taxon>Archelosauria</taxon>
        <taxon>Testudinata</taxon>
        <taxon>Testudines</taxon>
        <taxon>Cryptodira</taxon>
        <taxon>Trionychia</taxon>
        <taxon>Trionychidae</taxon>
        <taxon>Pelodiscus</taxon>
    </lineage>
</organism>
<feature type="compositionally biased region" description="Basic and acidic residues" evidence="11">
    <location>
        <begin position="941"/>
        <end position="958"/>
    </location>
</feature>
<keyword evidence="10" id="KW-0175">Coiled coil</keyword>
<dbReference type="Pfam" id="PF22601">
    <property type="entry name" value="RIM2a_ZnF"/>
    <property type="match status" value="1"/>
</dbReference>
<reference evidence="17" key="1">
    <citation type="submission" date="2011-10" db="EMBL/GenBank/DDBJ databases">
        <authorList>
            <consortium name="Soft-shell Turtle Genome Consortium"/>
        </authorList>
    </citation>
    <scope>NUCLEOTIDE SEQUENCE [LARGE SCALE GENOMIC DNA]</scope>
    <source>
        <strain evidence="17">Daiwa-1</strain>
    </source>
</reference>
<dbReference type="SUPFAM" id="SSF50156">
    <property type="entry name" value="PDZ domain-like"/>
    <property type="match status" value="1"/>
</dbReference>
<dbReference type="FunFam" id="2.60.40.150:FF:000001">
    <property type="entry name" value="Regulating synaptic membrane exocytosis 3, isoform CRA_a"/>
    <property type="match status" value="1"/>
</dbReference>
<dbReference type="GO" id="GO:0048167">
    <property type="term" value="P:regulation of synaptic plasticity"/>
    <property type="evidence" value="ECO:0007669"/>
    <property type="project" value="TreeGrafter"/>
</dbReference>
<feature type="compositionally biased region" description="Polar residues" evidence="11">
    <location>
        <begin position="1135"/>
        <end position="1151"/>
    </location>
</feature>
<evidence type="ECO:0000256" key="8">
    <source>
        <dbReference type="ARBA" id="ARBA00034103"/>
    </source>
</evidence>
<feature type="region of interest" description="Disordered" evidence="11">
    <location>
        <begin position="1060"/>
        <end position="1171"/>
    </location>
</feature>
<dbReference type="GO" id="GO:0050806">
    <property type="term" value="P:positive regulation of synaptic transmission"/>
    <property type="evidence" value="ECO:0007669"/>
    <property type="project" value="TreeGrafter"/>
</dbReference>
<dbReference type="CDD" id="cd04031">
    <property type="entry name" value="C2A_RIM1alpha"/>
    <property type="match status" value="1"/>
</dbReference>
<dbReference type="InterPro" id="IPR010911">
    <property type="entry name" value="Rab_BD"/>
</dbReference>
<dbReference type="GO" id="GO:2000300">
    <property type="term" value="P:regulation of synaptic vesicle exocytosis"/>
    <property type="evidence" value="ECO:0007669"/>
    <property type="project" value="TreeGrafter"/>
</dbReference>
<feature type="domain" description="PDZ" evidence="13">
    <location>
        <begin position="577"/>
        <end position="663"/>
    </location>
</feature>
<dbReference type="Ensembl" id="ENSPSIT00000002246.1">
    <property type="protein sequence ID" value="ENSPSIP00000002239.1"/>
    <property type="gene ID" value="ENSPSIG00000002227.1"/>
</dbReference>
<dbReference type="InterPro" id="IPR036034">
    <property type="entry name" value="PDZ_sf"/>
</dbReference>
<feature type="compositionally biased region" description="Low complexity" evidence="11">
    <location>
        <begin position="1235"/>
        <end position="1252"/>
    </location>
</feature>
<evidence type="ECO:0000256" key="3">
    <source>
        <dbReference type="ARBA" id="ARBA00022737"/>
    </source>
</evidence>
<feature type="compositionally biased region" description="Basic and acidic residues" evidence="11">
    <location>
        <begin position="1111"/>
        <end position="1134"/>
    </location>
</feature>
<dbReference type="GO" id="GO:0006886">
    <property type="term" value="P:intracellular protein transport"/>
    <property type="evidence" value="ECO:0007669"/>
    <property type="project" value="InterPro"/>
</dbReference>
<evidence type="ECO:0000256" key="4">
    <source>
        <dbReference type="ARBA" id="ARBA00022771"/>
    </source>
</evidence>
<dbReference type="GO" id="GO:0030154">
    <property type="term" value="P:cell differentiation"/>
    <property type="evidence" value="ECO:0007669"/>
    <property type="project" value="UniProtKB-KW"/>
</dbReference>
<dbReference type="PANTHER" id="PTHR12157">
    <property type="entry name" value="REGULATING SYNAPTIC MEMBRANE EXOCYTOSIS PROTEIN"/>
    <property type="match status" value="1"/>
</dbReference>
<accession>K7F2H9</accession>
<evidence type="ECO:0000256" key="1">
    <source>
        <dbReference type="ARBA" id="ARBA00022553"/>
    </source>
</evidence>
<dbReference type="PROSITE" id="PS50004">
    <property type="entry name" value="C2"/>
    <property type="match status" value="2"/>
</dbReference>
<protein>
    <submittedName>
        <fullName evidence="16">Regulating synaptic membrane exocytosis 1</fullName>
    </submittedName>
</protein>
<dbReference type="InterPro" id="IPR017455">
    <property type="entry name" value="Znf_FYVE-rel"/>
</dbReference>
<dbReference type="EMBL" id="AGCU01114186">
    <property type="status" value="NOT_ANNOTATED_CDS"/>
    <property type="molecule type" value="Genomic_DNA"/>
</dbReference>
<dbReference type="SMART" id="SM00239">
    <property type="entry name" value="C2"/>
    <property type="match status" value="2"/>
</dbReference>
<evidence type="ECO:0000256" key="10">
    <source>
        <dbReference type="SAM" id="Coils"/>
    </source>
</evidence>
<dbReference type="EMBL" id="AGCU01114184">
    <property type="status" value="NOT_ANNOTATED_CDS"/>
    <property type="molecule type" value="Genomic_DNA"/>
</dbReference>
<name>K7F2H9_PELSI</name>
<keyword evidence="3" id="KW-0677">Repeat</keyword>
<dbReference type="InterPro" id="IPR035892">
    <property type="entry name" value="C2_domain_sf"/>
</dbReference>
<dbReference type="eggNOG" id="KOG2060">
    <property type="taxonomic scope" value="Eukaryota"/>
</dbReference>
<feature type="compositionally biased region" description="Pro residues" evidence="11">
    <location>
        <begin position="9"/>
        <end position="20"/>
    </location>
</feature>
<dbReference type="InterPro" id="IPR054386">
    <property type="entry name" value="RIM_Znf"/>
</dbReference>
<dbReference type="Proteomes" id="UP000007267">
    <property type="component" value="Unassembled WGS sequence"/>
</dbReference>
<dbReference type="Gene3D" id="2.60.40.150">
    <property type="entry name" value="C2 domain"/>
    <property type="match status" value="2"/>
</dbReference>
<dbReference type="SUPFAM" id="SSF57903">
    <property type="entry name" value="FYVE/PHD zinc finger"/>
    <property type="match status" value="1"/>
</dbReference>
<dbReference type="InterPro" id="IPR013083">
    <property type="entry name" value="Znf_RING/FYVE/PHD"/>
</dbReference>
<dbReference type="GO" id="GO:0048791">
    <property type="term" value="P:calcium ion-regulated exocytosis of neurotransmitter"/>
    <property type="evidence" value="ECO:0007669"/>
    <property type="project" value="TreeGrafter"/>
</dbReference>
<feature type="compositionally biased region" description="Low complexity" evidence="11">
    <location>
        <begin position="193"/>
        <end position="208"/>
    </location>
</feature>
<evidence type="ECO:0000256" key="9">
    <source>
        <dbReference type="PROSITE-ProRule" id="PRU00091"/>
    </source>
</evidence>
<dbReference type="OMA" id="FPLHHEC"/>
<feature type="region of interest" description="Disordered" evidence="11">
    <location>
        <begin position="147"/>
        <end position="527"/>
    </location>
</feature>
<evidence type="ECO:0000256" key="11">
    <source>
        <dbReference type="SAM" id="MobiDB-lite"/>
    </source>
</evidence>
<evidence type="ECO:0000256" key="6">
    <source>
        <dbReference type="ARBA" id="ARBA00022833"/>
    </source>
</evidence>
<dbReference type="PANTHER" id="PTHR12157:SF18">
    <property type="entry name" value="REGULATING SYNAPTIC MEMBRANE EXOCYTOSIS PROTEIN 1"/>
    <property type="match status" value="1"/>
</dbReference>
<evidence type="ECO:0000313" key="16">
    <source>
        <dbReference type="Ensembl" id="ENSPSIP00000002239.1"/>
    </source>
</evidence>
<dbReference type="EMBL" id="AGCU01114181">
    <property type="status" value="NOT_ANNOTATED_CDS"/>
    <property type="molecule type" value="Genomic_DNA"/>
</dbReference>
<dbReference type="GO" id="GO:0048788">
    <property type="term" value="C:cytoskeleton of presynaptic active zone"/>
    <property type="evidence" value="ECO:0007669"/>
    <property type="project" value="TreeGrafter"/>
</dbReference>
<dbReference type="GO" id="GO:1903861">
    <property type="term" value="P:positive regulation of dendrite extension"/>
    <property type="evidence" value="ECO:0007669"/>
    <property type="project" value="Ensembl"/>
</dbReference>
<keyword evidence="7" id="KW-0770">Synapse</keyword>
<dbReference type="GO" id="GO:0044325">
    <property type="term" value="F:transmembrane transporter binding"/>
    <property type="evidence" value="ECO:0007669"/>
    <property type="project" value="TreeGrafter"/>
</dbReference>
<feature type="domain" description="C2" evidence="12">
    <location>
        <begin position="1425"/>
        <end position="1543"/>
    </location>
</feature>
<feature type="compositionally biased region" description="Polar residues" evidence="11">
    <location>
        <begin position="469"/>
        <end position="481"/>
    </location>
</feature>
<dbReference type="PROSITE" id="PS50916">
    <property type="entry name" value="RABBD"/>
    <property type="match status" value="1"/>
</dbReference>
<feature type="domain" description="C2" evidence="12">
    <location>
        <begin position="714"/>
        <end position="837"/>
    </location>
</feature>
<feature type="domain" description="FYVE-type" evidence="14">
    <location>
        <begin position="83"/>
        <end position="139"/>
    </location>
</feature>
<dbReference type="PROSITE" id="PS50106">
    <property type="entry name" value="PDZ"/>
    <property type="match status" value="1"/>
</dbReference>
<dbReference type="GO" id="GO:0042391">
    <property type="term" value="P:regulation of membrane potential"/>
    <property type="evidence" value="ECO:0007669"/>
    <property type="project" value="TreeGrafter"/>
</dbReference>
<dbReference type="PROSITE" id="PS50178">
    <property type="entry name" value="ZF_FYVE"/>
    <property type="match status" value="1"/>
</dbReference>
<reference evidence="16" key="4">
    <citation type="submission" date="2025-09" db="UniProtKB">
        <authorList>
            <consortium name="Ensembl"/>
        </authorList>
    </citation>
    <scope>IDENTIFICATION</scope>
</reference>
<dbReference type="InterPro" id="IPR011011">
    <property type="entry name" value="Znf_FYVE_PHD"/>
</dbReference>
<feature type="compositionally biased region" description="Polar residues" evidence="11">
    <location>
        <begin position="157"/>
        <end position="171"/>
    </location>
</feature>
<dbReference type="CDD" id="cd04028">
    <property type="entry name" value="C2B_RIM1alpha"/>
    <property type="match status" value="1"/>
</dbReference>
<evidence type="ECO:0000256" key="7">
    <source>
        <dbReference type="ARBA" id="ARBA00023018"/>
    </source>
</evidence>
<dbReference type="GO" id="GO:0042734">
    <property type="term" value="C:presynaptic membrane"/>
    <property type="evidence" value="ECO:0007669"/>
    <property type="project" value="TreeGrafter"/>
</dbReference>
<evidence type="ECO:0000259" key="13">
    <source>
        <dbReference type="PROSITE" id="PS50106"/>
    </source>
</evidence>
<feature type="compositionally biased region" description="Basic and acidic residues" evidence="11">
    <location>
        <begin position="174"/>
        <end position="187"/>
    </location>
</feature>
<keyword evidence="17" id="KW-1185">Reference proteome</keyword>
<feature type="domain" description="RabBD" evidence="15">
    <location>
        <begin position="22"/>
        <end position="151"/>
    </location>
</feature>
<dbReference type="GeneTree" id="ENSGT00940000155134"/>
<feature type="compositionally biased region" description="Polar residues" evidence="11">
    <location>
        <begin position="884"/>
        <end position="893"/>
    </location>
</feature>
<proteinExistence type="predicted"/>
<dbReference type="EMBL" id="AGCU01114183">
    <property type="status" value="NOT_ANNOTATED_CDS"/>
    <property type="molecule type" value="Genomic_DNA"/>
</dbReference>
<dbReference type="GO" id="GO:0060478">
    <property type="term" value="P:acrosomal vesicle exocytosis"/>
    <property type="evidence" value="ECO:0007669"/>
    <property type="project" value="Ensembl"/>
</dbReference>
<keyword evidence="4 9" id="KW-0863">Zinc-finger</keyword>
<keyword evidence="1" id="KW-0597">Phosphoprotein</keyword>
<dbReference type="EMBL" id="AGCU01114182">
    <property type="status" value="NOT_ANNOTATED_CDS"/>
    <property type="molecule type" value="Genomic_DNA"/>
</dbReference>
<dbReference type="EMBL" id="AGCU01114185">
    <property type="status" value="NOT_ANNOTATED_CDS"/>
    <property type="molecule type" value="Genomic_DNA"/>
</dbReference>
<feature type="region of interest" description="Disordered" evidence="11">
    <location>
        <begin position="1"/>
        <end position="28"/>
    </location>
</feature>
<dbReference type="Pfam" id="PF00595">
    <property type="entry name" value="PDZ"/>
    <property type="match status" value="1"/>
</dbReference>
<comment type="subcellular location">
    <subcellularLocation>
        <location evidence="8">Synapse</location>
    </subcellularLocation>
</comment>
<dbReference type="GO" id="GO:0031267">
    <property type="term" value="F:small GTPase binding"/>
    <property type="evidence" value="ECO:0007669"/>
    <property type="project" value="InterPro"/>
</dbReference>
<dbReference type="FunFam" id="2.60.40.150:FF:000003">
    <property type="entry name" value="Regulating synaptic membrane exocytosis protein 2"/>
    <property type="match status" value="1"/>
</dbReference>
<evidence type="ECO:0000256" key="5">
    <source>
        <dbReference type="ARBA" id="ARBA00022782"/>
    </source>
</evidence>
<feature type="region of interest" description="Disordered" evidence="11">
    <location>
        <begin position="842"/>
        <end position="958"/>
    </location>
</feature>
<evidence type="ECO:0000256" key="2">
    <source>
        <dbReference type="ARBA" id="ARBA00022723"/>
    </source>
</evidence>
<dbReference type="InterPro" id="IPR039032">
    <property type="entry name" value="Rim-like"/>
</dbReference>
<dbReference type="FunFam" id="3.30.40.10:FF:000044">
    <property type="entry name" value="Regulating synaptic membrane exocytosis protein 2"/>
    <property type="match status" value="1"/>
</dbReference>
<dbReference type="EMBL" id="AGCU01114178">
    <property type="status" value="NOT_ANNOTATED_CDS"/>
    <property type="molecule type" value="Genomic_DNA"/>
</dbReference>
<dbReference type="EMBL" id="AGCU01114180">
    <property type="status" value="NOT_ANNOTATED_CDS"/>
    <property type="molecule type" value="Genomic_DNA"/>
</dbReference>
<dbReference type="InterPro" id="IPR000008">
    <property type="entry name" value="C2_dom"/>
</dbReference>
<sequence length="1579" mass="177681">MSSSAGPRGPRPPTVPPPMQELPDLSHLTEEERNIILAVMDRQKEEEEKEEAMLKRLHQQFESYKEQVRKIGEEARRYQEEHKDDAPTCGICLKTKFADGCGHLCSYCRTKFCARCGGRVSLRSNNVMWVCNLCRKQQEILTKSGAWFFGSGPQPPSSQDGALSDTATGGSSDAPREKKARLQERSRSQTPLSTAAASAQEISSSSVQSDRRKGTELSQQAMGLEQKQASSRSRSEPPRERKKTALISEQNGKGGLKSERKRVPKSSLQHGQTDDRERKERHESRRLEKGKSQDYPDLPEKPEEGKVADEEKQRKEDEYHTRYRSDPNLARYPVKPHPEEQQMRMHAKVSKARHERRHSDVALAHTEVEEADVPENKLGKRSQLQGTQDRKSLMETQRSYSIERTGDVRISVSKQLANHSPPTPRRSPVPTEHLEPKNHDSFKKQSRLDPGSAILMRKAKREKMETMLRNDSLSSDQSESVRPSPPKPHRSKRGGKKRQMSVSSSEEEGASTPEYTSCEDVEIESESVSEKGDLDYYWLDPATWHSRETSPISSHPVTWQPSKEGDRLIGRVILNKRTTMPKESGALLGLKVVGGKMTDLGRLGAFITKVKKGSLADVVGHLRAGDEVLEWNGKPLPGATNEEVYNIILESKSEPQVEIIVSRPIGDIPRIPESSHPPLESSSSSFESQKMERPCISVISPTSPGALKDAPQVLPGQLSVKLWYDKVGHQLIVNVLQATDLPPRGDGRPRNPYVKMYFLPDRSDKSKRRTKTVKKSLEPKWNQTFLYSHVHRRDFRERMLEITVWDQPRVQEEESEFLGEILIELETALLDDEPHWYKLQTHDESSLPLPQPSPFMPRRHVHGGESTSKKLQIGYRSNTRESRSTTLTVPEQQRTTHHRSRSVSPHRGDDQGRTRSRLPNVPLQRSLDEIHQMRRSRSPTRHHDASRSPVDRRSRDMDNQYLSDHESELLMLPRAKRGRSAECLHTTRNSVRHCKTLPPKMPLLENGTHWNIYSSTLPAYAKTKSVTRQDIALLRDCLNAQIPRFTDELLVSELQPSLDRARSASTNCLRPDTSLHSPERERTRTLESCIAKQDSINHLSAKPGATQRQPRKVERYNSQKQTRKDSASETERIHQQGSPSQSPPTDTSVNSRRGRQLPQVPVRSSSIEQASLVVEEQTRQMKMKMHRYNQTTGSGSSQEYEREQYTKYNIQTDQYRSCDNVSAKSSDSDVSDVSAISRTSSASRLSSTSFMSEQSERPRGRISTFTPKMQGRRMGTSGRIITKSTSVSGEMYQLEHNDGSQSDTAVGTVGTGGKKRRSSLSAKVVAIVSRRSRSTSQLSQTDSGHKKLKSTIQRSTETGMAAEMRIRMVRQPSRESTDGSINSYSSEGNLIFPGVRLGADSQFSDFLDGLGPAQLVGRQTLATPAMGDIQIGMVDKKGQLEVEVIRARGLTQKPGSKSTPAPYVKVYLLENGACVAKKKTRIARKTLDPLYQQTLVFDESPQGKVLQVIVWGDYGRMDHKCFMGVAQILLEELDLSSVVIGWYKLFPPSSLVDPTLTPLTRRASQSSLESSTGPPCIRS</sequence>
<dbReference type="GO" id="GO:0008270">
    <property type="term" value="F:zinc ion binding"/>
    <property type="evidence" value="ECO:0007669"/>
    <property type="project" value="UniProtKB-KW"/>
</dbReference>
<feature type="compositionally biased region" description="Basic and acidic residues" evidence="11">
    <location>
        <begin position="432"/>
        <end position="447"/>
    </location>
</feature>
<evidence type="ECO:0000259" key="12">
    <source>
        <dbReference type="PROSITE" id="PS50004"/>
    </source>
</evidence>
<dbReference type="STRING" id="13735.ENSPSIP00000002239"/>
<feature type="compositionally biased region" description="Basic residues" evidence="11">
    <location>
        <begin position="345"/>
        <end position="356"/>
    </location>
</feature>
<dbReference type="FunFam" id="2.30.42.10:FF:000003">
    <property type="entry name" value="Regulating synaptic membrane exocytosis protein 1, putative"/>
    <property type="match status" value="1"/>
</dbReference>
<dbReference type="SMART" id="SM00228">
    <property type="entry name" value="PDZ"/>
    <property type="match status" value="1"/>
</dbReference>
<feature type="compositionally biased region" description="Basic and acidic residues" evidence="11">
    <location>
        <begin position="272"/>
        <end position="325"/>
    </location>
</feature>
<dbReference type="EMBL" id="AGCU01114187">
    <property type="status" value="NOT_ANNOTATED_CDS"/>
    <property type="molecule type" value="Genomic_DNA"/>
</dbReference>
<dbReference type="SUPFAM" id="SSF49562">
    <property type="entry name" value="C2 domain (Calcium/lipid-binding domain, CaLB)"/>
    <property type="match status" value="2"/>
</dbReference>
<feature type="coiled-coil region" evidence="10">
    <location>
        <begin position="37"/>
        <end position="81"/>
    </location>
</feature>
<dbReference type="Gene3D" id="3.30.40.10">
    <property type="entry name" value="Zinc/RING finger domain, C3HC4 (zinc finger)"/>
    <property type="match status" value="1"/>
</dbReference>
<dbReference type="Gene3D" id="2.30.42.10">
    <property type="match status" value="1"/>
</dbReference>
<reference evidence="17" key="2">
    <citation type="journal article" date="2013" name="Nat. Genet.">
        <title>The draft genomes of soft-shell turtle and green sea turtle yield insights into the development and evolution of the turtle-specific body plan.</title>
        <authorList>
            <person name="Wang Z."/>
            <person name="Pascual-Anaya J."/>
            <person name="Zadissa A."/>
            <person name="Li W."/>
            <person name="Niimura Y."/>
            <person name="Huang Z."/>
            <person name="Li C."/>
            <person name="White S."/>
            <person name="Xiong Z."/>
            <person name="Fang D."/>
            <person name="Wang B."/>
            <person name="Ming Y."/>
            <person name="Chen Y."/>
            <person name="Zheng Y."/>
            <person name="Kuraku S."/>
            <person name="Pignatelli M."/>
            <person name="Herrero J."/>
            <person name="Beal K."/>
            <person name="Nozawa M."/>
            <person name="Li Q."/>
            <person name="Wang J."/>
            <person name="Zhang H."/>
            <person name="Yu L."/>
            <person name="Shigenobu S."/>
            <person name="Wang J."/>
            <person name="Liu J."/>
            <person name="Flicek P."/>
            <person name="Searle S."/>
            <person name="Wang J."/>
            <person name="Kuratani S."/>
            <person name="Yin Y."/>
            <person name="Aken B."/>
            <person name="Zhang G."/>
            <person name="Irie N."/>
        </authorList>
    </citation>
    <scope>NUCLEOTIDE SEQUENCE [LARGE SCALE GENOMIC DNA]</scope>
    <source>
        <strain evidence="17">Daiwa-1</strain>
    </source>
</reference>
<reference evidence="16" key="3">
    <citation type="submission" date="2025-08" db="UniProtKB">
        <authorList>
            <consortium name="Ensembl"/>
        </authorList>
    </citation>
    <scope>IDENTIFICATION</scope>
</reference>
<evidence type="ECO:0000259" key="15">
    <source>
        <dbReference type="PROSITE" id="PS50916"/>
    </source>
</evidence>
<feature type="region of interest" description="Disordered" evidence="11">
    <location>
        <begin position="1296"/>
        <end position="1354"/>
    </location>
</feature>
<dbReference type="Pfam" id="PF00168">
    <property type="entry name" value="C2"/>
    <property type="match status" value="2"/>
</dbReference>
<gene>
    <name evidence="16" type="primary">RIMS1</name>
</gene>
<keyword evidence="5" id="KW-0221">Differentiation</keyword>
<evidence type="ECO:0000259" key="14">
    <source>
        <dbReference type="PROSITE" id="PS50178"/>
    </source>
</evidence>
<feature type="region of interest" description="Disordered" evidence="11">
    <location>
        <begin position="1235"/>
        <end position="1275"/>
    </location>
</feature>
<feature type="compositionally biased region" description="Basic residues" evidence="11">
    <location>
        <begin position="487"/>
        <end position="499"/>
    </location>
</feature>
<dbReference type="EMBL" id="AGCU01114179">
    <property type="status" value="NOT_ANNOTATED_CDS"/>
    <property type="molecule type" value="Genomic_DNA"/>
</dbReference>
<feature type="compositionally biased region" description="Acidic residues" evidence="11">
    <location>
        <begin position="517"/>
        <end position="527"/>
    </location>
</feature>